<gene>
    <name evidence="1" type="ORF">SAMN04488042_1011370</name>
</gene>
<dbReference type="RefSeq" id="WP_093092060.1">
    <property type="nucleotide sequence ID" value="NZ_FOTQ01000001.1"/>
</dbReference>
<evidence type="ECO:0000313" key="1">
    <source>
        <dbReference type="EMBL" id="SFL75053.1"/>
    </source>
</evidence>
<dbReference type="AlphaFoldDB" id="A0A1I4K900"/>
<keyword evidence="2" id="KW-1185">Reference proteome</keyword>
<dbReference type="InterPro" id="IPR023157">
    <property type="entry name" value="AGR-C-984p-like_sf"/>
</dbReference>
<dbReference type="Gene3D" id="1.10.3700.10">
    <property type="entry name" value="AGR C 984p-like"/>
    <property type="match status" value="1"/>
</dbReference>
<evidence type="ECO:0008006" key="3">
    <source>
        <dbReference type="Google" id="ProtNLM"/>
    </source>
</evidence>
<dbReference type="STRING" id="254406.SAMN04488042_1011370"/>
<evidence type="ECO:0000313" key="2">
    <source>
        <dbReference type="Proteomes" id="UP000199144"/>
    </source>
</evidence>
<dbReference type="Pfam" id="PF06748">
    <property type="entry name" value="DUF1217"/>
    <property type="match status" value="1"/>
</dbReference>
<proteinExistence type="predicted"/>
<dbReference type="SUPFAM" id="SSF158837">
    <property type="entry name" value="AGR C 984p-like"/>
    <property type="match status" value="1"/>
</dbReference>
<dbReference type="EMBL" id="FOTQ01000001">
    <property type="protein sequence ID" value="SFL75053.1"/>
    <property type="molecule type" value="Genomic_DNA"/>
</dbReference>
<accession>A0A1I4K900</accession>
<reference evidence="1 2" key="1">
    <citation type="submission" date="2016-10" db="EMBL/GenBank/DDBJ databases">
        <authorList>
            <person name="de Groot N.N."/>
        </authorList>
    </citation>
    <scope>NUCLEOTIDE SEQUENCE [LARGE SCALE GENOMIC DNA]</scope>
    <source>
        <strain evidence="1 2">DSM 15283</strain>
    </source>
</reference>
<protein>
    <recommendedName>
        <fullName evidence="3">Flagellar protein</fullName>
    </recommendedName>
</protein>
<organism evidence="1 2">
    <name type="scientific">Shimia aestuarii</name>
    <dbReference type="NCBI Taxonomy" id="254406"/>
    <lineage>
        <taxon>Bacteria</taxon>
        <taxon>Pseudomonadati</taxon>
        <taxon>Pseudomonadota</taxon>
        <taxon>Alphaproteobacteria</taxon>
        <taxon>Rhodobacterales</taxon>
        <taxon>Roseobacteraceae</taxon>
    </lineage>
</organism>
<name>A0A1I4K900_9RHOB</name>
<dbReference type="InterPro" id="IPR010626">
    <property type="entry name" value="DUF1217"/>
</dbReference>
<sequence>MSFQPVVAGSGLAGWAFLKRTLPAQTDTFNTSPMLQRDTAYFSENIRKIESAEQLVADRRLLRVALGAFGLDADIDNRFFIQKILEEGTLKSDALANKLADSRYSKLSKAFGFGDFATPSTKISDFGEKIVSAYRARQFEIAVGNQEDTMRLAMNAIRELEEVSSTGRSDDAKWYSVMGSPPLRKVMETALGLPASFAQLDLDKQKEEFRDRLNSAFGDGEISQFTSEAAREKLVERYLVMSQLDTGQSMNGGQIALTLLQF</sequence>
<dbReference type="OrthoDB" id="7824597at2"/>
<dbReference type="Proteomes" id="UP000199144">
    <property type="component" value="Unassembled WGS sequence"/>
</dbReference>